<dbReference type="Proteomes" id="UP000663586">
    <property type="component" value="Chromosome"/>
</dbReference>
<evidence type="ECO:0000313" key="2">
    <source>
        <dbReference type="Proteomes" id="UP000663586"/>
    </source>
</evidence>
<organism evidence="1 2">
    <name type="scientific">Natranaeroarchaeum sulfidigenes</name>
    <dbReference type="NCBI Taxonomy" id="2784880"/>
    <lineage>
        <taxon>Archaea</taxon>
        <taxon>Methanobacteriati</taxon>
        <taxon>Methanobacteriota</taxon>
        <taxon>Stenosarchaea group</taxon>
        <taxon>Halobacteria</taxon>
        <taxon>Halobacteriales</taxon>
        <taxon>Natronoarchaeaceae</taxon>
        <taxon>Natranaeroarchaeum</taxon>
    </lineage>
</organism>
<accession>A0A897MTV7</accession>
<dbReference type="RefSeq" id="WP_238477989.1">
    <property type="nucleotide sequence ID" value="NZ_CP064786.1"/>
</dbReference>
<dbReference type="AlphaFoldDB" id="A0A897MTV7"/>
<dbReference type="EMBL" id="CP064786">
    <property type="protein sequence ID" value="QSG03954.1"/>
    <property type="molecule type" value="Genomic_DNA"/>
</dbReference>
<keyword evidence="2" id="KW-1185">Reference proteome</keyword>
<sequence>MPTQDIYECDTCDTSVPVEDAIRSETYGDLDPTKWQTLNCPHCKERLATVYVGEE</sequence>
<gene>
    <name evidence="1" type="ORF">AArcS_2760</name>
</gene>
<reference evidence="1" key="1">
    <citation type="submission" date="2020-11" db="EMBL/GenBank/DDBJ databases">
        <title>Carbohydrate-dependent, anaerobic sulfur respiration: A novel catabolism in halophilic archaea.</title>
        <authorList>
            <person name="Sorokin D.Y."/>
            <person name="Messina E."/>
            <person name="Smedile F."/>
            <person name="La Cono V."/>
            <person name="Hallsworth J.E."/>
            <person name="Yakimov M.M."/>
        </authorList>
    </citation>
    <scope>NUCLEOTIDE SEQUENCE</scope>
    <source>
        <strain evidence="1">AArc-S</strain>
    </source>
</reference>
<dbReference type="KEGG" id="hara:AArcS_2760"/>
<dbReference type="GeneID" id="70686138"/>
<proteinExistence type="predicted"/>
<protein>
    <submittedName>
        <fullName evidence="1">Uncharacterized protein</fullName>
    </submittedName>
</protein>
<name>A0A897MTV7_9EURY</name>
<evidence type="ECO:0000313" key="1">
    <source>
        <dbReference type="EMBL" id="QSG03954.1"/>
    </source>
</evidence>